<evidence type="ECO:0000256" key="6">
    <source>
        <dbReference type="SAM" id="Phobius"/>
    </source>
</evidence>
<dbReference type="Gene3D" id="2.40.50.100">
    <property type="match status" value="1"/>
</dbReference>
<evidence type="ECO:0000256" key="2">
    <source>
        <dbReference type="ARBA" id="ARBA00022692"/>
    </source>
</evidence>
<keyword evidence="5" id="KW-0175">Coiled coil</keyword>
<evidence type="ECO:0000256" key="3">
    <source>
        <dbReference type="ARBA" id="ARBA00022989"/>
    </source>
</evidence>
<keyword evidence="10" id="KW-1185">Reference proteome</keyword>
<accession>A0A558BUZ1</accession>
<feature type="domain" description="Multidrug resistance protein MdtA-like barrel-sandwich hybrid" evidence="7">
    <location>
        <begin position="69"/>
        <end position="273"/>
    </location>
</feature>
<dbReference type="AlphaFoldDB" id="A0A558BUZ1"/>
<name>A0A558BUZ1_9BACT</name>
<dbReference type="PRINTS" id="PR01490">
    <property type="entry name" value="RTXTOXIND"/>
</dbReference>
<evidence type="ECO:0000256" key="4">
    <source>
        <dbReference type="ARBA" id="ARBA00023136"/>
    </source>
</evidence>
<dbReference type="EMBL" id="VMRJ01000003">
    <property type="protein sequence ID" value="TVT40321.1"/>
    <property type="molecule type" value="Genomic_DNA"/>
</dbReference>
<keyword evidence="4 6" id="KW-0472">Membrane</keyword>
<evidence type="ECO:0000256" key="5">
    <source>
        <dbReference type="SAM" id="Coils"/>
    </source>
</evidence>
<keyword evidence="3 6" id="KW-1133">Transmembrane helix</keyword>
<gene>
    <name evidence="9" type="ORF">FNT36_12630</name>
</gene>
<dbReference type="Gene3D" id="2.40.30.170">
    <property type="match status" value="1"/>
</dbReference>
<dbReference type="InterPro" id="IPR058625">
    <property type="entry name" value="MdtA-like_BSH"/>
</dbReference>
<dbReference type="PANTHER" id="PTHR30386:SF26">
    <property type="entry name" value="TRANSPORT PROTEIN COMB"/>
    <property type="match status" value="1"/>
</dbReference>
<dbReference type="OrthoDB" id="9811754at2"/>
<dbReference type="Pfam" id="PF25917">
    <property type="entry name" value="BSH_RND"/>
    <property type="match status" value="1"/>
</dbReference>
<comment type="subcellular location">
    <subcellularLocation>
        <location evidence="1">Membrane</location>
        <topology evidence="1">Single-pass membrane protein</topology>
    </subcellularLocation>
</comment>
<dbReference type="Gene3D" id="1.10.287.470">
    <property type="entry name" value="Helix hairpin bin"/>
    <property type="match status" value="1"/>
</dbReference>
<proteinExistence type="predicted"/>
<evidence type="ECO:0000313" key="9">
    <source>
        <dbReference type="EMBL" id="TVT40321.1"/>
    </source>
</evidence>
<dbReference type="GO" id="GO:0016020">
    <property type="term" value="C:membrane"/>
    <property type="evidence" value="ECO:0007669"/>
    <property type="project" value="UniProtKB-SubCell"/>
</dbReference>
<dbReference type="PANTHER" id="PTHR30386">
    <property type="entry name" value="MEMBRANE FUSION SUBUNIT OF EMRAB-TOLC MULTIDRUG EFFLUX PUMP"/>
    <property type="match status" value="1"/>
</dbReference>
<feature type="coiled-coil region" evidence="5">
    <location>
        <begin position="200"/>
        <end position="227"/>
    </location>
</feature>
<keyword evidence="2 6" id="KW-0812">Transmembrane</keyword>
<dbReference type="SUPFAM" id="SSF111369">
    <property type="entry name" value="HlyD-like secretion proteins"/>
    <property type="match status" value="2"/>
</dbReference>
<dbReference type="Pfam" id="PF25963">
    <property type="entry name" value="Beta-barrel_AAEA"/>
    <property type="match status" value="1"/>
</dbReference>
<organism evidence="9 10">
    <name type="scientific">Hymenobacter setariae</name>
    <dbReference type="NCBI Taxonomy" id="2594794"/>
    <lineage>
        <taxon>Bacteria</taxon>
        <taxon>Pseudomonadati</taxon>
        <taxon>Bacteroidota</taxon>
        <taxon>Cytophagia</taxon>
        <taxon>Cytophagales</taxon>
        <taxon>Hymenobacteraceae</taxon>
        <taxon>Hymenobacter</taxon>
    </lineage>
</organism>
<dbReference type="GO" id="GO:0055085">
    <property type="term" value="P:transmembrane transport"/>
    <property type="evidence" value="ECO:0007669"/>
    <property type="project" value="InterPro"/>
</dbReference>
<sequence length="376" mass="40166">MATQSTLQDAPPTAVAEPLEEPKKRNPLAFIILAVILLAGGFYGWTRYQFAKVHESTDDAQVEGDVYPVLPRVSGPVLKVYVDDNQVVKKGDTLVTIDKADYIQRVNAAEAALLAAQAQVTAARAGVGSAQAGVGTAQANVRTAQTTIGVSAANRTRLQQDLARSTKLRNQDIIPQSEYDAVSANLKATSAQQSTAQDQVSVARNQVTAAQQQVAQAKQQVAVAQAVVKQRQTDLDNAKLQLSYTTIVAPANGIVSRKSVQPGQVVSPGQQLIGLVSSARTWVVANFKETQLENMKVGQPVKLEIDAYPNEDFEGHIESLSAATGARFALLPPDNSTGNFVKVTQRIPVKIVLNKEDPEHPLRTGMSVNAIVSTGK</sequence>
<dbReference type="Proteomes" id="UP000317624">
    <property type="component" value="Unassembled WGS sequence"/>
</dbReference>
<feature type="transmembrane region" description="Helical" evidence="6">
    <location>
        <begin position="28"/>
        <end position="46"/>
    </location>
</feature>
<feature type="domain" description="p-hydroxybenzoic acid efflux pump subunit AaeA-like beta-barrel" evidence="8">
    <location>
        <begin position="282"/>
        <end position="372"/>
    </location>
</feature>
<protein>
    <submittedName>
        <fullName evidence="9">HlyD family secretion protein</fullName>
    </submittedName>
</protein>
<evidence type="ECO:0000259" key="7">
    <source>
        <dbReference type="Pfam" id="PF25917"/>
    </source>
</evidence>
<dbReference type="InterPro" id="IPR050739">
    <property type="entry name" value="MFP"/>
</dbReference>
<evidence type="ECO:0000259" key="8">
    <source>
        <dbReference type="Pfam" id="PF25963"/>
    </source>
</evidence>
<comment type="caution">
    <text evidence="9">The sequence shown here is derived from an EMBL/GenBank/DDBJ whole genome shotgun (WGS) entry which is preliminary data.</text>
</comment>
<dbReference type="RefSeq" id="WP_144848121.1">
    <property type="nucleotide sequence ID" value="NZ_VMRJ01000003.1"/>
</dbReference>
<evidence type="ECO:0000313" key="10">
    <source>
        <dbReference type="Proteomes" id="UP000317624"/>
    </source>
</evidence>
<reference evidence="9 10" key="1">
    <citation type="submission" date="2019-07" db="EMBL/GenBank/DDBJ databases">
        <title>Hymenobacter sp. straun FUR1 Genome sequencing and assembly.</title>
        <authorList>
            <person name="Chhetri G."/>
        </authorList>
    </citation>
    <scope>NUCLEOTIDE SEQUENCE [LARGE SCALE GENOMIC DNA]</scope>
    <source>
        <strain evidence="9 10">Fur1</strain>
    </source>
</reference>
<dbReference type="InterPro" id="IPR058634">
    <property type="entry name" value="AaeA-lik-b-barrel"/>
</dbReference>
<evidence type="ECO:0000256" key="1">
    <source>
        <dbReference type="ARBA" id="ARBA00004167"/>
    </source>
</evidence>